<dbReference type="InterPro" id="IPR006016">
    <property type="entry name" value="UspA"/>
</dbReference>
<protein>
    <submittedName>
        <fullName evidence="2">Putative rossmann-like alpha/beta/alpha sandwich protein</fullName>
    </submittedName>
</protein>
<reference evidence="2 3" key="1">
    <citation type="journal article" date="2018" name="Nat. Genet.">
        <title>The Rosa genome provides new insights in the design of modern roses.</title>
        <authorList>
            <person name="Bendahmane M."/>
        </authorList>
    </citation>
    <scope>NUCLEOTIDE SEQUENCE [LARGE SCALE GENOMIC DNA]</scope>
    <source>
        <strain evidence="3">cv. Old Blush</strain>
    </source>
</reference>
<dbReference type="Gene3D" id="3.40.50.620">
    <property type="entry name" value="HUPs"/>
    <property type="match status" value="1"/>
</dbReference>
<dbReference type="AlphaFoldDB" id="A0A2P6PWS2"/>
<dbReference type="SUPFAM" id="SSF52402">
    <property type="entry name" value="Adenine nucleotide alpha hydrolases-like"/>
    <property type="match status" value="1"/>
</dbReference>
<feature type="domain" description="UspA" evidence="1">
    <location>
        <begin position="35"/>
        <end position="89"/>
    </location>
</feature>
<dbReference type="PANTHER" id="PTHR46553:SF3">
    <property type="entry name" value="ADENINE NUCLEOTIDE ALPHA HYDROLASES-LIKE SUPERFAMILY PROTEIN"/>
    <property type="match status" value="1"/>
</dbReference>
<dbReference type="InterPro" id="IPR014729">
    <property type="entry name" value="Rossmann-like_a/b/a_fold"/>
</dbReference>
<proteinExistence type="predicted"/>
<dbReference type="OMA" id="GYGAMKR"/>
<dbReference type="Gramene" id="PRQ26369">
    <property type="protein sequence ID" value="PRQ26369"/>
    <property type="gene ID" value="RchiOBHm_Chr6g0293851"/>
</dbReference>
<evidence type="ECO:0000313" key="2">
    <source>
        <dbReference type="EMBL" id="PRQ26369.1"/>
    </source>
</evidence>
<name>A0A2P6PWS2_ROSCH</name>
<dbReference type="EMBL" id="PDCK01000044">
    <property type="protein sequence ID" value="PRQ26369.1"/>
    <property type="molecule type" value="Genomic_DNA"/>
</dbReference>
<dbReference type="STRING" id="74649.A0A2P6PWS2"/>
<accession>A0A2P6PWS2</accession>
<evidence type="ECO:0000313" key="3">
    <source>
        <dbReference type="Proteomes" id="UP000238479"/>
    </source>
</evidence>
<evidence type="ECO:0000259" key="1">
    <source>
        <dbReference type="Pfam" id="PF00582"/>
    </source>
</evidence>
<sequence length="89" mass="9545">MKLLSLCRRSSTPVADLKKIALRVVDKAKKICVSKLVTDVVVAGGARDVFCKAVERHKASILVSGSHGYGVIKRAVLGSVSDYCAHRAH</sequence>
<dbReference type="Proteomes" id="UP000238479">
    <property type="component" value="Chromosome 6"/>
</dbReference>
<comment type="caution">
    <text evidence="2">The sequence shown here is derived from an EMBL/GenBank/DDBJ whole genome shotgun (WGS) entry which is preliminary data.</text>
</comment>
<dbReference type="PANTHER" id="PTHR46553">
    <property type="entry name" value="ADENINE NUCLEOTIDE ALPHA HYDROLASES-LIKE SUPERFAMILY PROTEIN"/>
    <property type="match status" value="1"/>
</dbReference>
<gene>
    <name evidence="2" type="ORF">RchiOBHm_Chr6g0293851</name>
</gene>
<organism evidence="2 3">
    <name type="scientific">Rosa chinensis</name>
    <name type="common">China rose</name>
    <dbReference type="NCBI Taxonomy" id="74649"/>
    <lineage>
        <taxon>Eukaryota</taxon>
        <taxon>Viridiplantae</taxon>
        <taxon>Streptophyta</taxon>
        <taxon>Embryophyta</taxon>
        <taxon>Tracheophyta</taxon>
        <taxon>Spermatophyta</taxon>
        <taxon>Magnoliopsida</taxon>
        <taxon>eudicotyledons</taxon>
        <taxon>Gunneridae</taxon>
        <taxon>Pentapetalae</taxon>
        <taxon>rosids</taxon>
        <taxon>fabids</taxon>
        <taxon>Rosales</taxon>
        <taxon>Rosaceae</taxon>
        <taxon>Rosoideae</taxon>
        <taxon>Rosoideae incertae sedis</taxon>
        <taxon>Rosa</taxon>
    </lineage>
</organism>
<keyword evidence="3" id="KW-1185">Reference proteome</keyword>
<dbReference type="Pfam" id="PF00582">
    <property type="entry name" value="Usp"/>
    <property type="match status" value="1"/>
</dbReference>